<feature type="region of interest" description="Disordered" evidence="3">
    <location>
        <begin position="143"/>
        <end position="200"/>
    </location>
</feature>
<evidence type="ECO:0000256" key="2">
    <source>
        <dbReference type="SAM" id="Coils"/>
    </source>
</evidence>
<feature type="coiled-coil region" evidence="2">
    <location>
        <begin position="764"/>
        <end position="826"/>
    </location>
</feature>
<name>A0ABD2XYB0_9GENT</name>
<evidence type="ECO:0000313" key="5">
    <source>
        <dbReference type="EMBL" id="KAL3499252.1"/>
    </source>
</evidence>
<comment type="caution">
    <text evidence="5">The sequence shown here is derived from an EMBL/GenBank/DDBJ whole genome shotgun (WGS) entry which is preliminary data.</text>
</comment>
<evidence type="ECO:0000313" key="6">
    <source>
        <dbReference type="Proteomes" id="UP001630127"/>
    </source>
</evidence>
<organism evidence="5 6">
    <name type="scientific">Cinchona calisaya</name>
    <dbReference type="NCBI Taxonomy" id="153742"/>
    <lineage>
        <taxon>Eukaryota</taxon>
        <taxon>Viridiplantae</taxon>
        <taxon>Streptophyta</taxon>
        <taxon>Embryophyta</taxon>
        <taxon>Tracheophyta</taxon>
        <taxon>Spermatophyta</taxon>
        <taxon>Magnoliopsida</taxon>
        <taxon>eudicotyledons</taxon>
        <taxon>Gunneridae</taxon>
        <taxon>Pentapetalae</taxon>
        <taxon>asterids</taxon>
        <taxon>lamiids</taxon>
        <taxon>Gentianales</taxon>
        <taxon>Rubiaceae</taxon>
        <taxon>Cinchonoideae</taxon>
        <taxon>Cinchoneae</taxon>
        <taxon>Cinchona</taxon>
    </lineage>
</organism>
<protein>
    <recommendedName>
        <fullName evidence="4">NAB domain-containing protein</fullName>
    </recommendedName>
</protein>
<dbReference type="Gene3D" id="1.10.287.1490">
    <property type="match status" value="1"/>
</dbReference>
<keyword evidence="6" id="KW-1185">Reference proteome</keyword>
<feature type="coiled-coil region" evidence="2">
    <location>
        <begin position="242"/>
        <end position="707"/>
    </location>
</feature>
<evidence type="ECO:0000256" key="1">
    <source>
        <dbReference type="ARBA" id="ARBA00023054"/>
    </source>
</evidence>
<gene>
    <name evidence="5" type="ORF">ACH5RR_038345</name>
</gene>
<dbReference type="PROSITE" id="PS51774">
    <property type="entry name" value="NAB"/>
    <property type="match status" value="1"/>
</dbReference>
<keyword evidence="1 2" id="KW-0175">Coiled coil</keyword>
<feature type="domain" description="NAB" evidence="4">
    <location>
        <begin position="55"/>
        <end position="138"/>
    </location>
</feature>
<sequence>MTKHWKDSIKSFRGHINHETEERLKWIKIGKYYSPEQPHSLQYYRRLWDSCIGNKTVQFKAHLPAQCYPHRGLLWFTELQRLHKTENKVKRSLKLIKSINQNKEGNLKKKMELTHLIEDIQKEYQSIYALYDNLRGEVRVKVHGKDESASDSDSSSSNSNSDTEYYTPEELNGRNTVPNAKHQKVNESDNKKSENSDSEDAMLKDILTSTSEIKESPSVDSLETLTEVPESSVIFKDLTIQEEQSESMKQKLLDECAQLKERLNKKEEETLFITKKHQAFRDQKLSEIKELEVQVTSLKLELETVTLQKKAFEENVQTVSNDAKQMRKENSQLQVQISDLEALLKEKENQFSSLLENFDEDKKHSLSKLEDLMTRASNLQLEVDTLCSEKCILEEQLARESKERSIKVNSLKEKVKSLQQRLEFVSRQKSEVESQLKNKSQEVSECLVQMEELRGKLTGKELREQEITEDKVRLKVKVEELEQEISTLSSQKSELEDQIISTKSEAHRLKIENENLYRRISVLETTLKERENELSALEKKFQAQENEMSTQIRSLTAQINNFQQKLETVRNAKNGLQMQLEQEKQVSCQSLTHMERKNIELTNKIADQQKTLTLQEDVINKLNEEYKQVQSRLVGSKSNFQIAERKMEEMAEEFFKKCEDNLRILSRRIRVAEQLHVENKEWYGKTKDRYEQQNKELKERVEKNEIWLSNIKDMTLTADNTLSDLDAVALKFEGSTANFLNRISKVSCELKFAKDWIKRKNKAMVHVKDDLECLLAQLDDKEAEILVFREKVWKSENKARELEKLIKENEEAMLVLKEEKREAIRQLCVWIDYHRSHSDYYKKMLSDITTGSRKTT</sequence>
<dbReference type="AlphaFoldDB" id="A0ABD2XYB0"/>
<evidence type="ECO:0000256" key="3">
    <source>
        <dbReference type="SAM" id="MobiDB-lite"/>
    </source>
</evidence>
<dbReference type="PANTHER" id="PTHR47357:SF4">
    <property type="entry name" value="MYOSIN HEAVY CHAIN-LIKE PROTEIN"/>
    <property type="match status" value="1"/>
</dbReference>
<dbReference type="EMBL" id="JBJUIK010000016">
    <property type="protein sequence ID" value="KAL3499252.1"/>
    <property type="molecule type" value="Genomic_DNA"/>
</dbReference>
<reference evidence="5 6" key="1">
    <citation type="submission" date="2024-11" db="EMBL/GenBank/DDBJ databases">
        <title>A near-complete genome assembly of Cinchona calisaya.</title>
        <authorList>
            <person name="Lian D.C."/>
            <person name="Zhao X.W."/>
            <person name="Wei L."/>
        </authorList>
    </citation>
    <scope>NUCLEOTIDE SEQUENCE [LARGE SCALE GENOMIC DNA]</scope>
    <source>
        <tissue evidence="5">Nenye</tissue>
    </source>
</reference>
<feature type="compositionally biased region" description="Low complexity" evidence="3">
    <location>
        <begin position="151"/>
        <end position="162"/>
    </location>
</feature>
<dbReference type="InterPro" id="IPR011684">
    <property type="entry name" value="NAB"/>
</dbReference>
<feature type="compositionally biased region" description="Basic and acidic residues" evidence="3">
    <location>
        <begin position="184"/>
        <end position="195"/>
    </location>
</feature>
<accession>A0ABD2XYB0</accession>
<evidence type="ECO:0000259" key="4">
    <source>
        <dbReference type="PROSITE" id="PS51774"/>
    </source>
</evidence>
<proteinExistence type="predicted"/>
<dbReference type="PANTHER" id="PTHR47357">
    <property type="entry name" value="COP1-INTERACTIVE PROTEIN 1"/>
    <property type="match status" value="1"/>
</dbReference>
<dbReference type="Proteomes" id="UP001630127">
    <property type="component" value="Unassembled WGS sequence"/>
</dbReference>